<sequence>MALRDILDDGQAGAMLVVTRRSRAARLIATAMVGGLLFFYLGWTALIVWLVANTICELWVVYLERAYRPHWGQGVIRFMRIGPPSAFAMVWSFMSAYCVLNGPMAMRYAALLILFGIVVEGVRYAMNSLAAMLSLTVWPFLMLAALPLLAKRFDLLDRLAAFAILLGLIGYVADAVRTMRASAKAREEAEAQALEASRAKSAFLAMMSHELRTPMNGVLGLAHALRGTKLDAQQSEYLEMIEQSGHGLMTILNDILDLSKIEAGKLNLEVAPFDLRKLALQTRAVWSESARLKGLDLILEVSPSAPPWVSGDATRVRQILMNLVSNALKFTESGRVVIRLGGEAGGVVTLSVTDTGVGMTAEQIGRLFTPFAQGDASIARRFGGTGLGLSICRQLAELMAGEIIVSSEPGVGSTFTVRLGLPAAAPLVAAPARAAVTQLDGARVLVVDDNLVNQTVARTILEAVGAAVAVAGDGHAALARLRIEDFDVVLMDVHMPGMDGVEAVRRIRAGEAGRTDLPVVALTADAMVGDAERLLAQGFDDAHPKPVQPAGLLATVASLRKAPTELQRLRAVGM</sequence>
<feature type="domain" description="Response regulatory" evidence="14">
    <location>
        <begin position="443"/>
        <end position="560"/>
    </location>
</feature>
<feature type="transmembrane region" description="Helical" evidence="12">
    <location>
        <begin position="155"/>
        <end position="176"/>
    </location>
</feature>
<dbReference type="SMART" id="SM00448">
    <property type="entry name" value="REC"/>
    <property type="match status" value="1"/>
</dbReference>
<keyword evidence="16" id="KW-1185">Reference proteome</keyword>
<dbReference type="Gene3D" id="3.30.565.10">
    <property type="entry name" value="Histidine kinase-like ATPase, C-terminal domain"/>
    <property type="match status" value="1"/>
</dbReference>
<dbReference type="InterPro" id="IPR036890">
    <property type="entry name" value="HATPase_C_sf"/>
</dbReference>
<dbReference type="Pfam" id="PF00512">
    <property type="entry name" value="HisKA"/>
    <property type="match status" value="1"/>
</dbReference>
<proteinExistence type="predicted"/>
<keyword evidence="12" id="KW-0472">Membrane</keyword>
<organism evidence="15 16">
    <name type="scientific">Caulobacter vibrioides (strain NA1000 / CB15N)</name>
    <name type="common">Caulobacter crescentus</name>
    <dbReference type="NCBI Taxonomy" id="565050"/>
    <lineage>
        <taxon>Bacteria</taxon>
        <taxon>Pseudomonadati</taxon>
        <taxon>Pseudomonadota</taxon>
        <taxon>Alphaproteobacteria</taxon>
        <taxon>Caulobacterales</taxon>
        <taxon>Caulobacteraceae</taxon>
        <taxon>Caulobacter</taxon>
    </lineage>
</organism>
<dbReference type="CDD" id="cd16922">
    <property type="entry name" value="HATPase_EvgS-ArcB-TorS-like"/>
    <property type="match status" value="1"/>
</dbReference>
<dbReference type="PhylomeDB" id="A0A0H3CB06"/>
<reference evidence="15 16" key="1">
    <citation type="journal article" date="2010" name="J. Bacteriol.">
        <title>The genetic basis of laboratory adaptation in Caulobacter crescentus.</title>
        <authorList>
            <person name="Marks M.E."/>
            <person name="Castro-Rojas C.M."/>
            <person name="Teiling C."/>
            <person name="Du L."/>
            <person name="Kapatral V."/>
            <person name="Walunas T.L."/>
            <person name="Crosson S."/>
        </authorList>
    </citation>
    <scope>NUCLEOTIDE SEQUENCE [LARGE SCALE GENOMIC DNA]</scope>
    <source>
        <strain evidence="16">NA1000 / CB15N</strain>
    </source>
</reference>
<dbReference type="SUPFAM" id="SSF55874">
    <property type="entry name" value="ATPase domain of HSP90 chaperone/DNA topoisomerase II/histidine kinase"/>
    <property type="match status" value="1"/>
</dbReference>
<evidence type="ECO:0000256" key="7">
    <source>
        <dbReference type="ARBA" id="ARBA00022840"/>
    </source>
</evidence>
<dbReference type="AlphaFoldDB" id="A0A0H3CB06"/>
<dbReference type="Pfam" id="PF00072">
    <property type="entry name" value="Response_reg"/>
    <property type="match status" value="1"/>
</dbReference>
<keyword evidence="4 15" id="KW-0808">Transferase</keyword>
<evidence type="ECO:0000256" key="11">
    <source>
        <dbReference type="PROSITE-ProRule" id="PRU00169"/>
    </source>
</evidence>
<dbReference type="RefSeq" id="WP_012640661.1">
    <property type="nucleotide sequence ID" value="NC_011916.1"/>
</dbReference>
<dbReference type="InterPro" id="IPR036097">
    <property type="entry name" value="HisK_dim/P_sf"/>
</dbReference>
<dbReference type="InterPro" id="IPR003661">
    <property type="entry name" value="HisK_dim/P_dom"/>
</dbReference>
<feature type="domain" description="Histidine kinase" evidence="13">
    <location>
        <begin position="206"/>
        <end position="423"/>
    </location>
</feature>
<keyword evidence="12" id="KW-1133">Transmembrane helix</keyword>
<evidence type="ECO:0000256" key="10">
    <source>
        <dbReference type="ARBA" id="ARBA00068150"/>
    </source>
</evidence>
<dbReference type="PANTHER" id="PTHR45339">
    <property type="entry name" value="HYBRID SIGNAL TRANSDUCTION HISTIDINE KINASE J"/>
    <property type="match status" value="1"/>
</dbReference>
<dbReference type="SMART" id="SM00388">
    <property type="entry name" value="HisKA"/>
    <property type="match status" value="1"/>
</dbReference>
<dbReference type="EC" id="2.7.13.3" evidence="2"/>
<dbReference type="Gene3D" id="1.10.287.130">
    <property type="match status" value="1"/>
</dbReference>
<comment type="catalytic activity">
    <reaction evidence="1">
        <text>ATP + protein L-histidine = ADP + protein N-phospho-L-histidine.</text>
        <dbReference type="EC" id="2.7.13.3"/>
    </reaction>
</comment>
<gene>
    <name evidence="15" type="ordered locus">CCNA_03200</name>
</gene>
<evidence type="ECO:0000259" key="14">
    <source>
        <dbReference type="PROSITE" id="PS50110"/>
    </source>
</evidence>
<keyword evidence="3 11" id="KW-0597">Phosphoprotein</keyword>
<dbReference type="Proteomes" id="UP000001364">
    <property type="component" value="Chromosome"/>
</dbReference>
<dbReference type="OrthoDB" id="9801651at2"/>
<dbReference type="SMART" id="SM00387">
    <property type="entry name" value="HATPase_c"/>
    <property type="match status" value="1"/>
</dbReference>
<dbReference type="PROSITE" id="PS50109">
    <property type="entry name" value="HIS_KIN"/>
    <property type="match status" value="1"/>
</dbReference>
<protein>
    <recommendedName>
        <fullName evidence="10">Sensory/regulatory protein RpfC</fullName>
        <ecNumber evidence="2">2.7.13.3</ecNumber>
    </recommendedName>
</protein>
<evidence type="ECO:0000313" key="16">
    <source>
        <dbReference type="Proteomes" id="UP000001364"/>
    </source>
</evidence>
<dbReference type="SUPFAM" id="SSF47384">
    <property type="entry name" value="Homodimeric domain of signal transducing histidine kinase"/>
    <property type="match status" value="1"/>
</dbReference>
<dbReference type="Pfam" id="PF02518">
    <property type="entry name" value="HATPase_c"/>
    <property type="match status" value="1"/>
</dbReference>
<dbReference type="SUPFAM" id="SSF52172">
    <property type="entry name" value="CheY-like"/>
    <property type="match status" value="1"/>
</dbReference>
<dbReference type="InterPro" id="IPR003594">
    <property type="entry name" value="HATPase_dom"/>
</dbReference>
<evidence type="ECO:0000313" key="15">
    <source>
        <dbReference type="EMBL" id="ACL96665.1"/>
    </source>
</evidence>
<keyword evidence="12" id="KW-0812">Transmembrane</keyword>
<evidence type="ECO:0000256" key="2">
    <source>
        <dbReference type="ARBA" id="ARBA00012438"/>
    </source>
</evidence>
<evidence type="ECO:0000256" key="9">
    <source>
        <dbReference type="ARBA" id="ARBA00064003"/>
    </source>
</evidence>
<keyword evidence="7" id="KW-0067">ATP-binding</keyword>
<evidence type="ECO:0000256" key="12">
    <source>
        <dbReference type="SAM" id="Phobius"/>
    </source>
</evidence>
<dbReference type="HOGENOM" id="CLU_000445_114_75_5"/>
<evidence type="ECO:0000256" key="8">
    <source>
        <dbReference type="ARBA" id="ARBA00023012"/>
    </source>
</evidence>
<keyword evidence="5" id="KW-0547">Nucleotide-binding</keyword>
<keyword evidence="6 15" id="KW-0418">Kinase</keyword>
<dbReference type="Gene3D" id="3.40.50.2300">
    <property type="match status" value="1"/>
</dbReference>
<dbReference type="InterPro" id="IPR011006">
    <property type="entry name" value="CheY-like_superfamily"/>
</dbReference>
<dbReference type="InterPro" id="IPR001789">
    <property type="entry name" value="Sig_transdc_resp-reg_receiver"/>
</dbReference>
<name>A0A0H3CB06_CAUVN</name>
<dbReference type="InterPro" id="IPR005467">
    <property type="entry name" value="His_kinase_dom"/>
</dbReference>
<feature type="transmembrane region" description="Helical" evidence="12">
    <location>
        <begin position="24"/>
        <end position="40"/>
    </location>
</feature>
<dbReference type="CDD" id="cd00082">
    <property type="entry name" value="HisKA"/>
    <property type="match status" value="1"/>
</dbReference>
<dbReference type="CDD" id="cd17546">
    <property type="entry name" value="REC_hyHK_CKI1_RcsC-like"/>
    <property type="match status" value="1"/>
</dbReference>
<dbReference type="EMBL" id="CP001340">
    <property type="protein sequence ID" value="ACL96665.1"/>
    <property type="molecule type" value="Genomic_DNA"/>
</dbReference>
<accession>A0A0H3CB06</accession>
<evidence type="ECO:0000256" key="3">
    <source>
        <dbReference type="ARBA" id="ARBA00022553"/>
    </source>
</evidence>
<evidence type="ECO:0000256" key="5">
    <source>
        <dbReference type="ARBA" id="ARBA00022741"/>
    </source>
</evidence>
<comment type="subunit">
    <text evidence="9">At low DSF concentrations, interacts with RpfF.</text>
</comment>
<dbReference type="KEGG" id="ccs:CCNA_03200"/>
<keyword evidence="8" id="KW-0902">Two-component regulatory system</keyword>
<dbReference type="GO" id="GO:0005524">
    <property type="term" value="F:ATP binding"/>
    <property type="evidence" value="ECO:0007669"/>
    <property type="project" value="UniProtKB-KW"/>
</dbReference>
<evidence type="ECO:0000256" key="1">
    <source>
        <dbReference type="ARBA" id="ARBA00000085"/>
    </source>
</evidence>
<evidence type="ECO:0000256" key="4">
    <source>
        <dbReference type="ARBA" id="ARBA00022679"/>
    </source>
</evidence>
<dbReference type="PATRIC" id="fig|565050.3.peg.3126"/>
<feature type="modified residue" description="4-aspartylphosphate" evidence="11">
    <location>
        <position position="492"/>
    </location>
</feature>
<dbReference type="GeneID" id="7330794"/>
<feature type="transmembrane region" description="Helical" evidence="12">
    <location>
        <begin position="129"/>
        <end position="149"/>
    </location>
</feature>
<dbReference type="FunFam" id="1.10.287.130:FF:000002">
    <property type="entry name" value="Two-component osmosensing histidine kinase"/>
    <property type="match status" value="1"/>
</dbReference>
<dbReference type="PANTHER" id="PTHR45339:SF1">
    <property type="entry name" value="HYBRID SIGNAL TRANSDUCTION HISTIDINE KINASE J"/>
    <property type="match status" value="1"/>
</dbReference>
<dbReference type="PROSITE" id="PS50110">
    <property type="entry name" value="RESPONSE_REGULATORY"/>
    <property type="match status" value="1"/>
</dbReference>
<dbReference type="InterPro" id="IPR004358">
    <property type="entry name" value="Sig_transdc_His_kin-like_C"/>
</dbReference>
<dbReference type="PRINTS" id="PR00344">
    <property type="entry name" value="BCTRLSENSOR"/>
</dbReference>
<evidence type="ECO:0000256" key="6">
    <source>
        <dbReference type="ARBA" id="ARBA00022777"/>
    </source>
</evidence>
<dbReference type="RefSeq" id="YP_002518573.1">
    <property type="nucleotide sequence ID" value="NC_011916.1"/>
</dbReference>
<evidence type="ECO:0000259" key="13">
    <source>
        <dbReference type="PROSITE" id="PS50109"/>
    </source>
</evidence>
<dbReference type="FunFam" id="3.30.565.10:FF:000010">
    <property type="entry name" value="Sensor histidine kinase RcsC"/>
    <property type="match status" value="1"/>
</dbReference>
<dbReference type="GO" id="GO:0000155">
    <property type="term" value="F:phosphorelay sensor kinase activity"/>
    <property type="evidence" value="ECO:0007669"/>
    <property type="project" value="InterPro"/>
</dbReference>